<feature type="transmembrane region" description="Helical" evidence="1">
    <location>
        <begin position="156"/>
        <end position="177"/>
    </location>
</feature>
<organism evidence="3 4">
    <name type="scientific">Pseudomonas indica</name>
    <dbReference type="NCBI Taxonomy" id="137658"/>
    <lineage>
        <taxon>Bacteria</taxon>
        <taxon>Pseudomonadati</taxon>
        <taxon>Pseudomonadota</taxon>
        <taxon>Gammaproteobacteria</taxon>
        <taxon>Pseudomonadales</taxon>
        <taxon>Pseudomonadaceae</taxon>
        <taxon>Pseudomonas</taxon>
    </lineage>
</organism>
<dbReference type="RefSeq" id="WP_084334297.1">
    <property type="nucleotide sequence ID" value="NZ_FNFD01000004.1"/>
</dbReference>
<feature type="transmembrane region" description="Helical" evidence="1">
    <location>
        <begin position="285"/>
        <end position="304"/>
    </location>
</feature>
<keyword evidence="1" id="KW-1133">Transmembrane helix</keyword>
<evidence type="ECO:0000313" key="4">
    <source>
        <dbReference type="Proteomes" id="UP000198706"/>
    </source>
</evidence>
<reference evidence="3 4" key="1">
    <citation type="submission" date="2016-10" db="EMBL/GenBank/DDBJ databases">
        <authorList>
            <person name="de Groot N.N."/>
        </authorList>
    </citation>
    <scope>NUCLEOTIDE SEQUENCE [LARGE SCALE GENOMIC DNA]</scope>
    <source>
        <strain evidence="3 4">JCM 21544</strain>
    </source>
</reference>
<protein>
    <submittedName>
        <fullName evidence="3">Peptidoglycan/LPS O-acetylase OafA/YrhL, contains acyltransferase and SGNH-hydrolase domains</fullName>
    </submittedName>
</protein>
<dbReference type="Pfam" id="PF01757">
    <property type="entry name" value="Acyl_transf_3"/>
    <property type="match status" value="1"/>
</dbReference>
<feature type="transmembrane region" description="Helical" evidence="1">
    <location>
        <begin position="214"/>
        <end position="233"/>
    </location>
</feature>
<feature type="domain" description="Acyltransferase 3" evidence="2">
    <location>
        <begin position="5"/>
        <end position="330"/>
    </location>
</feature>
<sequence>MQRILSIDYLRGLMAFSVLIYHFISWSLGVPSSDTILGRLGIYAVSLFYIISSIALYQIYADTRWSLKNIGIFAIKRFFRIAPVYWLATVLLILLAAITLPSFTPNWLAYLSNFLLIFGFYDPATYVPIGGWSIGNEVVFYFTFPALVILARYRWLFLPALCLILALYGYFAFVALTPENTLAKQWATYVNPLNQLFLFALGIGAAWARRKIEITQRAAASALIFSVFIFIMYPAKGDLITLVTGIERLVFTFCCGGVCFSLLYLRPSFPSFIDKLLRFLGDTSYSIYLLHGVISKYSLTYLYPLLSNDSPVIKCLFLFIFALPLTILASHFIYRHLEKPMIDAGKRAEIYLTNKNNETINKVPA</sequence>
<keyword evidence="3" id="KW-0808">Transferase</keyword>
<gene>
    <name evidence="3" type="ORF">SAMN05216186_10490</name>
</gene>
<keyword evidence="1" id="KW-0472">Membrane</keyword>
<evidence type="ECO:0000259" key="2">
    <source>
        <dbReference type="Pfam" id="PF01757"/>
    </source>
</evidence>
<dbReference type="AlphaFoldDB" id="A0A1G8YS36"/>
<feature type="transmembrane region" description="Helical" evidence="1">
    <location>
        <begin position="40"/>
        <end position="60"/>
    </location>
</feature>
<dbReference type="GO" id="GO:0016787">
    <property type="term" value="F:hydrolase activity"/>
    <property type="evidence" value="ECO:0007669"/>
    <property type="project" value="UniProtKB-KW"/>
</dbReference>
<dbReference type="PANTHER" id="PTHR23028">
    <property type="entry name" value="ACETYLTRANSFERASE"/>
    <property type="match status" value="1"/>
</dbReference>
<name>A0A1G8YS36_9PSED</name>
<feature type="transmembrane region" description="Helical" evidence="1">
    <location>
        <begin position="316"/>
        <end position="334"/>
    </location>
</feature>
<dbReference type="InterPro" id="IPR050879">
    <property type="entry name" value="Acyltransferase_3"/>
</dbReference>
<dbReference type="EMBL" id="FNFD01000004">
    <property type="protein sequence ID" value="SDK05556.1"/>
    <property type="molecule type" value="Genomic_DNA"/>
</dbReference>
<keyword evidence="3" id="KW-0378">Hydrolase</keyword>
<keyword evidence="1" id="KW-0812">Transmembrane</keyword>
<keyword evidence="4" id="KW-1185">Reference proteome</keyword>
<dbReference type="Proteomes" id="UP000198706">
    <property type="component" value="Unassembled WGS sequence"/>
</dbReference>
<feature type="transmembrane region" description="Helical" evidence="1">
    <location>
        <begin position="189"/>
        <end position="207"/>
    </location>
</feature>
<dbReference type="STRING" id="137658.SAMN05216186_10490"/>
<evidence type="ECO:0000256" key="1">
    <source>
        <dbReference type="SAM" id="Phobius"/>
    </source>
</evidence>
<dbReference type="InterPro" id="IPR002656">
    <property type="entry name" value="Acyl_transf_3_dom"/>
</dbReference>
<feature type="transmembrane region" description="Helical" evidence="1">
    <location>
        <begin position="239"/>
        <end position="265"/>
    </location>
</feature>
<evidence type="ECO:0000313" key="3">
    <source>
        <dbReference type="EMBL" id="SDK05556.1"/>
    </source>
</evidence>
<accession>A0A1G8YS36</accession>
<proteinExistence type="predicted"/>
<feature type="transmembrane region" description="Helical" evidence="1">
    <location>
        <begin position="124"/>
        <end position="144"/>
    </location>
</feature>
<dbReference type="GO" id="GO:0016747">
    <property type="term" value="F:acyltransferase activity, transferring groups other than amino-acyl groups"/>
    <property type="evidence" value="ECO:0007669"/>
    <property type="project" value="InterPro"/>
</dbReference>
<keyword evidence="3" id="KW-0012">Acyltransferase</keyword>
<feature type="transmembrane region" description="Helical" evidence="1">
    <location>
        <begin position="9"/>
        <end position="28"/>
    </location>
</feature>
<feature type="transmembrane region" description="Helical" evidence="1">
    <location>
        <begin position="81"/>
        <end position="104"/>
    </location>
</feature>